<protein>
    <submittedName>
        <fullName evidence="2">Uncharacterized protein</fullName>
    </submittedName>
</protein>
<proteinExistence type="predicted"/>
<dbReference type="AlphaFoldDB" id="A0A7J7T6G6"/>
<dbReference type="Proteomes" id="UP000527355">
    <property type="component" value="Unassembled WGS sequence"/>
</dbReference>
<organism evidence="2 3">
    <name type="scientific">Myotis myotis</name>
    <name type="common">Greater mouse-eared bat</name>
    <name type="synonym">Vespertilio myotis</name>
    <dbReference type="NCBI Taxonomy" id="51298"/>
    <lineage>
        <taxon>Eukaryota</taxon>
        <taxon>Metazoa</taxon>
        <taxon>Chordata</taxon>
        <taxon>Craniata</taxon>
        <taxon>Vertebrata</taxon>
        <taxon>Euteleostomi</taxon>
        <taxon>Mammalia</taxon>
        <taxon>Eutheria</taxon>
        <taxon>Laurasiatheria</taxon>
        <taxon>Chiroptera</taxon>
        <taxon>Yangochiroptera</taxon>
        <taxon>Vespertilionidae</taxon>
        <taxon>Myotis</taxon>
    </lineage>
</organism>
<evidence type="ECO:0000256" key="1">
    <source>
        <dbReference type="SAM" id="MobiDB-lite"/>
    </source>
</evidence>
<name>A0A7J7T6G6_MYOMY</name>
<reference evidence="2 3" key="1">
    <citation type="journal article" date="2020" name="Nature">
        <title>Six reference-quality genomes reveal evolution of bat adaptations.</title>
        <authorList>
            <person name="Jebb D."/>
            <person name="Huang Z."/>
            <person name="Pippel M."/>
            <person name="Hughes G.M."/>
            <person name="Lavrichenko K."/>
            <person name="Devanna P."/>
            <person name="Winkler S."/>
            <person name="Jermiin L.S."/>
            <person name="Skirmuntt E.C."/>
            <person name="Katzourakis A."/>
            <person name="Burkitt-Gray L."/>
            <person name="Ray D.A."/>
            <person name="Sullivan K.A.M."/>
            <person name="Roscito J.G."/>
            <person name="Kirilenko B.M."/>
            <person name="Davalos L.M."/>
            <person name="Corthals A.P."/>
            <person name="Power M.L."/>
            <person name="Jones G."/>
            <person name="Ransome R.D."/>
            <person name="Dechmann D.K.N."/>
            <person name="Locatelli A.G."/>
            <person name="Puechmaille S.J."/>
            <person name="Fedrigo O."/>
            <person name="Jarvis E.D."/>
            <person name="Hiller M."/>
            <person name="Vernes S.C."/>
            <person name="Myers E.W."/>
            <person name="Teeling E.C."/>
        </authorList>
    </citation>
    <scope>NUCLEOTIDE SEQUENCE [LARGE SCALE GENOMIC DNA]</scope>
    <source>
        <strain evidence="2">MMyoMyo1</strain>
        <tissue evidence="2">Flight muscle</tissue>
    </source>
</reference>
<feature type="region of interest" description="Disordered" evidence="1">
    <location>
        <begin position="133"/>
        <end position="173"/>
    </location>
</feature>
<feature type="compositionally biased region" description="Low complexity" evidence="1">
    <location>
        <begin position="159"/>
        <end position="173"/>
    </location>
</feature>
<sequence>MQEPNYLLRAARPLGLRGAEQESAVSVHSFTNVRWALTRPCTDSPRYREHKGGQNALPAPPRTVVFVPHAAPSTQSQRVVPSPSIHPGFLRASVSLCRNPRGSGEGGWPHRPRCEAYGRRRAVHVSTCWARGRLRGPPSGTPTQSRPLAWVCRSRRPAKAPAPSAPTRKANGR</sequence>
<evidence type="ECO:0000313" key="3">
    <source>
        <dbReference type="Proteomes" id="UP000527355"/>
    </source>
</evidence>
<dbReference type="EMBL" id="JABWUV010000017">
    <property type="protein sequence ID" value="KAF6296007.1"/>
    <property type="molecule type" value="Genomic_DNA"/>
</dbReference>
<keyword evidence="3" id="KW-1185">Reference proteome</keyword>
<comment type="caution">
    <text evidence="2">The sequence shown here is derived from an EMBL/GenBank/DDBJ whole genome shotgun (WGS) entry which is preliminary data.</text>
</comment>
<gene>
    <name evidence="2" type="ORF">mMyoMyo1_009139</name>
</gene>
<evidence type="ECO:0000313" key="2">
    <source>
        <dbReference type="EMBL" id="KAF6296007.1"/>
    </source>
</evidence>
<accession>A0A7J7T6G6</accession>